<organism evidence="12 13">
    <name type="scientific">Cynoglossus semilaevis</name>
    <name type="common">Tongue sole</name>
    <dbReference type="NCBI Taxonomy" id="244447"/>
    <lineage>
        <taxon>Eukaryota</taxon>
        <taxon>Metazoa</taxon>
        <taxon>Chordata</taxon>
        <taxon>Craniata</taxon>
        <taxon>Vertebrata</taxon>
        <taxon>Euteleostomi</taxon>
        <taxon>Actinopterygii</taxon>
        <taxon>Neopterygii</taxon>
        <taxon>Teleostei</taxon>
        <taxon>Neoteleostei</taxon>
        <taxon>Acanthomorphata</taxon>
        <taxon>Carangaria</taxon>
        <taxon>Pleuronectiformes</taxon>
        <taxon>Pleuronectoidei</taxon>
        <taxon>Cynoglossidae</taxon>
        <taxon>Cynoglossinae</taxon>
        <taxon>Cynoglossus</taxon>
    </lineage>
</organism>
<protein>
    <recommendedName>
        <fullName evidence="11">C2H2-type domain-containing protein</fullName>
    </recommendedName>
</protein>
<dbReference type="AlphaFoldDB" id="A0A3P8X0Z1"/>
<dbReference type="GO" id="GO:0008270">
    <property type="term" value="F:zinc ion binding"/>
    <property type="evidence" value="ECO:0007669"/>
    <property type="project" value="UniProtKB-KW"/>
</dbReference>
<reference evidence="12" key="2">
    <citation type="submission" date="2025-08" db="UniProtKB">
        <authorList>
            <consortium name="Ensembl"/>
        </authorList>
    </citation>
    <scope>IDENTIFICATION</scope>
</reference>
<dbReference type="PROSITE" id="PS00028">
    <property type="entry name" value="ZINC_FINGER_C2H2_1"/>
    <property type="match status" value="3"/>
</dbReference>
<evidence type="ECO:0000256" key="10">
    <source>
        <dbReference type="SAM" id="SignalP"/>
    </source>
</evidence>
<evidence type="ECO:0000256" key="4">
    <source>
        <dbReference type="ARBA" id="ARBA00022771"/>
    </source>
</evidence>
<evidence type="ECO:0000256" key="5">
    <source>
        <dbReference type="ARBA" id="ARBA00022833"/>
    </source>
</evidence>
<keyword evidence="10" id="KW-0732">Signal</keyword>
<keyword evidence="5" id="KW-0862">Zinc</keyword>
<reference evidence="12 13" key="1">
    <citation type="journal article" date="2014" name="Nat. Genet.">
        <title>Whole-genome sequence of a flatfish provides insights into ZW sex chromosome evolution and adaptation to a benthic lifestyle.</title>
        <authorList>
            <person name="Chen S."/>
            <person name="Zhang G."/>
            <person name="Shao C."/>
            <person name="Huang Q."/>
            <person name="Liu G."/>
            <person name="Zhang P."/>
            <person name="Song W."/>
            <person name="An N."/>
            <person name="Chalopin D."/>
            <person name="Volff J.N."/>
            <person name="Hong Y."/>
            <person name="Li Q."/>
            <person name="Sha Z."/>
            <person name="Zhou H."/>
            <person name="Xie M."/>
            <person name="Yu Q."/>
            <person name="Liu Y."/>
            <person name="Xiang H."/>
            <person name="Wang N."/>
            <person name="Wu K."/>
            <person name="Yang C."/>
            <person name="Zhou Q."/>
            <person name="Liao X."/>
            <person name="Yang L."/>
            <person name="Hu Q."/>
            <person name="Zhang J."/>
            <person name="Meng L."/>
            <person name="Jin L."/>
            <person name="Tian Y."/>
            <person name="Lian J."/>
            <person name="Yang J."/>
            <person name="Miao G."/>
            <person name="Liu S."/>
            <person name="Liang Z."/>
            <person name="Yan F."/>
            <person name="Li Y."/>
            <person name="Sun B."/>
            <person name="Zhang H."/>
            <person name="Zhang J."/>
            <person name="Zhu Y."/>
            <person name="Du M."/>
            <person name="Zhao Y."/>
            <person name="Schartl M."/>
            <person name="Tang Q."/>
            <person name="Wang J."/>
        </authorList>
    </citation>
    <scope>NUCLEOTIDE SEQUENCE</scope>
</reference>
<feature type="domain" description="C2H2-type" evidence="11">
    <location>
        <begin position="89"/>
        <end position="116"/>
    </location>
</feature>
<feature type="domain" description="C2H2-type" evidence="11">
    <location>
        <begin position="56"/>
        <end position="83"/>
    </location>
</feature>
<evidence type="ECO:0000256" key="9">
    <source>
        <dbReference type="PROSITE-ProRule" id="PRU00042"/>
    </source>
</evidence>
<dbReference type="Proteomes" id="UP000265120">
    <property type="component" value="Chromosome 18"/>
</dbReference>
<keyword evidence="3" id="KW-0677">Repeat</keyword>
<evidence type="ECO:0000313" key="12">
    <source>
        <dbReference type="Ensembl" id="ENSCSEP00000030595.1"/>
    </source>
</evidence>
<reference evidence="12" key="3">
    <citation type="submission" date="2025-09" db="UniProtKB">
        <authorList>
            <consortium name="Ensembl"/>
        </authorList>
    </citation>
    <scope>IDENTIFICATION</scope>
</reference>
<dbReference type="FunFam" id="3.30.160.60:FF:000925">
    <property type="entry name" value="Zinc finger protein 668"/>
    <property type="match status" value="1"/>
</dbReference>
<dbReference type="Gene3D" id="3.30.160.60">
    <property type="entry name" value="Classic Zinc Finger"/>
    <property type="match status" value="2"/>
</dbReference>
<evidence type="ECO:0000256" key="1">
    <source>
        <dbReference type="ARBA" id="ARBA00004123"/>
    </source>
</evidence>
<sequence length="147" mass="16466">GSAFTVLASVVFLAVCVVPSGRARLGSRVGVRLYSCRHPTKRRRLGAPPSEVLDSYVCTICGRVFAHRAHWAKHVQVHRKSHGNSEKSYTCDICGKKLTRLDGYQKHRRVHTGEKPYTCGQCGRSFSDNSNYKRHVRTHAGQRTSQS</sequence>
<dbReference type="FunFam" id="3.30.160.60:FF:000912">
    <property type="entry name" value="Zinc finger protein 660"/>
    <property type="match status" value="1"/>
</dbReference>
<dbReference type="SUPFAM" id="SSF57667">
    <property type="entry name" value="beta-beta-alpha zinc fingers"/>
    <property type="match status" value="2"/>
</dbReference>
<keyword evidence="8" id="KW-0539">Nucleus</keyword>
<feature type="chain" id="PRO_5017981843" description="C2H2-type domain-containing protein" evidence="10">
    <location>
        <begin position="24"/>
        <end position="147"/>
    </location>
</feature>
<evidence type="ECO:0000256" key="7">
    <source>
        <dbReference type="ARBA" id="ARBA00023163"/>
    </source>
</evidence>
<keyword evidence="2" id="KW-0479">Metal-binding</keyword>
<dbReference type="OMA" id="CHECSKG"/>
<evidence type="ECO:0000259" key="11">
    <source>
        <dbReference type="PROSITE" id="PS50157"/>
    </source>
</evidence>
<proteinExistence type="predicted"/>
<feature type="signal peptide" evidence="10">
    <location>
        <begin position="1"/>
        <end position="23"/>
    </location>
</feature>
<name>A0A3P8X0Z1_CYNSE</name>
<accession>A0A3P8X0Z1</accession>
<evidence type="ECO:0000256" key="2">
    <source>
        <dbReference type="ARBA" id="ARBA00022723"/>
    </source>
</evidence>
<evidence type="ECO:0000256" key="3">
    <source>
        <dbReference type="ARBA" id="ARBA00022737"/>
    </source>
</evidence>
<dbReference type="PANTHER" id="PTHR24394:SF48">
    <property type="entry name" value="ZINC FINGER PROTEIN 771"/>
    <property type="match status" value="1"/>
</dbReference>
<evidence type="ECO:0000256" key="6">
    <source>
        <dbReference type="ARBA" id="ARBA00023015"/>
    </source>
</evidence>
<evidence type="ECO:0000256" key="8">
    <source>
        <dbReference type="ARBA" id="ARBA00023242"/>
    </source>
</evidence>
<dbReference type="Pfam" id="PF00096">
    <property type="entry name" value="zf-C2H2"/>
    <property type="match status" value="3"/>
</dbReference>
<keyword evidence="13" id="KW-1185">Reference proteome</keyword>
<dbReference type="PROSITE" id="PS50157">
    <property type="entry name" value="ZINC_FINGER_C2H2_2"/>
    <property type="match status" value="3"/>
</dbReference>
<dbReference type="GeneTree" id="ENSGT01150000286953"/>
<feature type="domain" description="C2H2-type" evidence="11">
    <location>
        <begin position="117"/>
        <end position="144"/>
    </location>
</feature>
<dbReference type="GO" id="GO:0003677">
    <property type="term" value="F:DNA binding"/>
    <property type="evidence" value="ECO:0007669"/>
    <property type="project" value="UniProtKB-KW"/>
</dbReference>
<dbReference type="GO" id="GO:0000981">
    <property type="term" value="F:DNA-binding transcription factor activity, RNA polymerase II-specific"/>
    <property type="evidence" value="ECO:0007669"/>
    <property type="project" value="TreeGrafter"/>
</dbReference>
<dbReference type="InParanoid" id="A0A3P8X0Z1"/>
<keyword evidence="4 9" id="KW-0863">Zinc-finger</keyword>
<dbReference type="InterPro" id="IPR013087">
    <property type="entry name" value="Znf_C2H2_type"/>
</dbReference>
<dbReference type="PANTHER" id="PTHR24394">
    <property type="entry name" value="ZINC FINGER PROTEIN"/>
    <property type="match status" value="1"/>
</dbReference>
<keyword evidence="7" id="KW-0804">Transcription</keyword>
<dbReference type="SMART" id="SM00355">
    <property type="entry name" value="ZnF_C2H2"/>
    <property type="match status" value="3"/>
</dbReference>
<dbReference type="Ensembl" id="ENSCSET00000031000.1">
    <property type="protein sequence ID" value="ENSCSEP00000030595.1"/>
    <property type="gene ID" value="ENSCSEG00000019599.1"/>
</dbReference>
<dbReference type="InterPro" id="IPR036236">
    <property type="entry name" value="Znf_C2H2_sf"/>
</dbReference>
<evidence type="ECO:0000313" key="13">
    <source>
        <dbReference type="Proteomes" id="UP000265120"/>
    </source>
</evidence>
<comment type="subcellular location">
    <subcellularLocation>
        <location evidence="1">Nucleus</location>
    </subcellularLocation>
</comment>
<keyword evidence="6" id="KW-0805">Transcription regulation</keyword>
<dbReference type="GO" id="GO:0005634">
    <property type="term" value="C:nucleus"/>
    <property type="evidence" value="ECO:0007669"/>
    <property type="project" value="UniProtKB-SubCell"/>
</dbReference>